<feature type="transmembrane region" description="Helical" evidence="1">
    <location>
        <begin position="28"/>
        <end position="54"/>
    </location>
</feature>
<accession>A0A1I3R9Y8</accession>
<gene>
    <name evidence="3" type="ORF">SAMN05192543_10778</name>
</gene>
<keyword evidence="4" id="KW-1185">Reference proteome</keyword>
<feature type="domain" description="DUF2134" evidence="2">
    <location>
        <begin position="69"/>
        <end position="155"/>
    </location>
</feature>
<dbReference type="EMBL" id="FOQU01000007">
    <property type="protein sequence ID" value="SFJ42147.1"/>
    <property type="molecule type" value="Genomic_DNA"/>
</dbReference>
<sequence length="591" mass="58394">MFTRKQPTCVRPYANRTHKAAPRQQRGAVAVLAAIWVAVAMAALGAIDIGNFYFARRDLQRSADLAATAAAETIGSAGGCTAATTSAQGAAGANGLPTTGTVAVTCGRWDPTSNAGSTYFSTTGTPQNAAQVTVSEQVPYFFMGPARTLSATAIAQATNVGSFSVGSGLLSLGGSMCQANGTPTAGAAAQAGILNAILGGLLNTSLSLSAVSYCGLANVGVKVSDLMVAANVATVDQLLQLPINAGSLAALMVTALSRTTVASVVLQAGQSAMQSINLASIPGTPTFPLGQTAGSTTAGVISVSLANSQAALNAVINPLQALIVAAEIAQVGKPAINVAAGLTVPGVAGVTLSLQVIQPAVVAIGEAGKNAAGVWRTQAQTAQIQTTLNVNVGSAGTFLGALLQVNLPLSIQVATATSWLQSTQCATTLAASRSTIATKPGLATLTVGSTSGPACSSPATLANLLGLITVTACGSAPVAPPGQQTQVFDGNTNLVSGSTPNSNNVGLAVANALTTLNQTLTSTLSVNIIGINLGLGALLAPITSAVLAILSPVLTALNQLLVPLLQLLGVQLGVASVTDLSLSCGVANLVN</sequence>
<keyword evidence="1" id="KW-0812">Transmembrane</keyword>
<evidence type="ECO:0000313" key="3">
    <source>
        <dbReference type="EMBL" id="SFJ42147.1"/>
    </source>
</evidence>
<dbReference type="AlphaFoldDB" id="A0A1I3R9Y8"/>
<dbReference type="STRING" id="420953.SAMN05192543_10778"/>
<keyword evidence="1" id="KW-0472">Membrane</keyword>
<dbReference type="InterPro" id="IPR018705">
    <property type="entry name" value="DUF2134_membrane"/>
</dbReference>
<evidence type="ECO:0000313" key="4">
    <source>
        <dbReference type="Proteomes" id="UP000199548"/>
    </source>
</evidence>
<reference evidence="3 4" key="1">
    <citation type="submission" date="2016-10" db="EMBL/GenBank/DDBJ databases">
        <authorList>
            <person name="de Groot N.N."/>
        </authorList>
    </citation>
    <scope>NUCLEOTIDE SEQUENCE [LARGE SCALE GENOMIC DNA]</scope>
    <source>
        <strain evidence="3 4">LMG 23650</strain>
    </source>
</reference>
<evidence type="ECO:0000259" key="2">
    <source>
        <dbReference type="Pfam" id="PF09977"/>
    </source>
</evidence>
<name>A0A1I3R9Y8_9BURK</name>
<keyword evidence="1" id="KW-1133">Transmembrane helix</keyword>
<protein>
    <submittedName>
        <fullName evidence="3">Uncharacterized membrane protein</fullName>
    </submittedName>
</protein>
<dbReference type="Pfam" id="PF09977">
    <property type="entry name" value="Tad_C"/>
    <property type="match status" value="1"/>
</dbReference>
<proteinExistence type="predicted"/>
<organism evidence="3 4">
    <name type="scientific">Paraburkholderia megapolitana</name>
    <dbReference type="NCBI Taxonomy" id="420953"/>
    <lineage>
        <taxon>Bacteria</taxon>
        <taxon>Pseudomonadati</taxon>
        <taxon>Pseudomonadota</taxon>
        <taxon>Betaproteobacteria</taxon>
        <taxon>Burkholderiales</taxon>
        <taxon>Burkholderiaceae</taxon>
        <taxon>Paraburkholderia</taxon>
    </lineage>
</organism>
<dbReference type="Proteomes" id="UP000199548">
    <property type="component" value="Unassembled WGS sequence"/>
</dbReference>
<evidence type="ECO:0000256" key="1">
    <source>
        <dbReference type="SAM" id="Phobius"/>
    </source>
</evidence>
<dbReference type="OrthoDB" id="8534992at2"/>
<dbReference type="RefSeq" id="WP_143098132.1">
    <property type="nucleotide sequence ID" value="NZ_CP041745.1"/>
</dbReference>